<proteinExistence type="predicted"/>
<gene>
    <name evidence="2" type="ORF">F7Q99_08810</name>
</gene>
<organism evidence="2 3">
    <name type="scientific">Streptomyces kaniharaensis</name>
    <dbReference type="NCBI Taxonomy" id="212423"/>
    <lineage>
        <taxon>Bacteria</taxon>
        <taxon>Bacillati</taxon>
        <taxon>Actinomycetota</taxon>
        <taxon>Actinomycetes</taxon>
        <taxon>Kitasatosporales</taxon>
        <taxon>Streptomycetaceae</taxon>
        <taxon>Streptomyces</taxon>
    </lineage>
</organism>
<comment type="caution">
    <text evidence="2">The sequence shown here is derived from an EMBL/GenBank/DDBJ whole genome shotgun (WGS) entry which is preliminary data.</text>
</comment>
<reference evidence="2 3" key="1">
    <citation type="submission" date="2019-09" db="EMBL/GenBank/DDBJ databases">
        <title>Genome Sequences of Streptomyces kaniharaensis ATCC 21070.</title>
        <authorList>
            <person name="Zhu W."/>
            <person name="De Crecy-Lagard V."/>
            <person name="Richards N.G."/>
        </authorList>
    </citation>
    <scope>NUCLEOTIDE SEQUENCE [LARGE SCALE GENOMIC DNA]</scope>
    <source>
        <strain evidence="2 3">SF-557</strain>
    </source>
</reference>
<protein>
    <submittedName>
        <fullName evidence="2">Uncharacterized protein</fullName>
    </submittedName>
</protein>
<evidence type="ECO:0000313" key="3">
    <source>
        <dbReference type="Proteomes" id="UP000450000"/>
    </source>
</evidence>
<feature type="region of interest" description="Disordered" evidence="1">
    <location>
        <begin position="57"/>
        <end position="85"/>
    </location>
</feature>
<sequence>MEFTRVRPPGSASELRWAYQKGFQDDLAVLSFRLPPGEEAGFLAGLGITVRPSGKRPLDDLPRRGFQQAGAPDPGGAGALRDGSFLAEPLPGHSKRLSATVWLASEADGGTRAWVYAMDAP</sequence>
<evidence type="ECO:0000313" key="2">
    <source>
        <dbReference type="EMBL" id="MQS12384.1"/>
    </source>
</evidence>
<accession>A0A6N7KQN6</accession>
<dbReference type="Proteomes" id="UP000450000">
    <property type="component" value="Unassembled WGS sequence"/>
</dbReference>
<dbReference type="RefSeq" id="WP_153460773.1">
    <property type="nucleotide sequence ID" value="NZ_WBOF01000001.1"/>
</dbReference>
<evidence type="ECO:0000256" key="1">
    <source>
        <dbReference type="SAM" id="MobiDB-lite"/>
    </source>
</evidence>
<dbReference type="OrthoDB" id="4204758at2"/>
<dbReference type="AlphaFoldDB" id="A0A6N7KQN6"/>
<dbReference type="EMBL" id="WBOF01000001">
    <property type="protein sequence ID" value="MQS12384.1"/>
    <property type="molecule type" value="Genomic_DNA"/>
</dbReference>
<name>A0A6N7KQN6_9ACTN</name>
<keyword evidence="3" id="KW-1185">Reference proteome</keyword>